<accession>A0ABT1CBZ7</accession>
<dbReference type="EMBL" id="JAMXQS010000011">
    <property type="protein sequence ID" value="MCO6052213.1"/>
    <property type="molecule type" value="Genomic_DNA"/>
</dbReference>
<name>A0ABT1CBZ7_9HYPH</name>
<gene>
    <name evidence="1" type="ORF">NGM99_20710</name>
</gene>
<reference evidence="1 2" key="1">
    <citation type="submission" date="2022-06" db="EMBL/GenBank/DDBJ databases">
        <title>Mesorhizobium sp. strain RP14 Genome sequencing and assembly.</title>
        <authorList>
            <person name="Kim I."/>
        </authorList>
    </citation>
    <scope>NUCLEOTIDE SEQUENCE [LARGE SCALE GENOMIC DNA]</scope>
    <source>
        <strain evidence="2">RP14(2022)</strain>
    </source>
</reference>
<sequence>MSGGAATHPVATIVKLLLLTERRVQQLTREGVLSGEAGLRRQYGTATQFNEADAERVAEPNLAGMVETSATDEDAAIHQKRPSHPLCIRRQPLAAYW</sequence>
<keyword evidence="2" id="KW-1185">Reference proteome</keyword>
<organism evidence="1 2">
    <name type="scientific">Mesorhizobium liriopis</name>
    <dbReference type="NCBI Taxonomy" id="2953882"/>
    <lineage>
        <taxon>Bacteria</taxon>
        <taxon>Pseudomonadati</taxon>
        <taxon>Pseudomonadota</taxon>
        <taxon>Alphaproteobacteria</taxon>
        <taxon>Hyphomicrobiales</taxon>
        <taxon>Phyllobacteriaceae</taxon>
        <taxon>Mesorhizobium</taxon>
    </lineage>
</organism>
<dbReference type="RefSeq" id="WP_252822519.1">
    <property type="nucleotide sequence ID" value="NZ_JAMXQS010000011.1"/>
</dbReference>
<proteinExistence type="predicted"/>
<evidence type="ECO:0000313" key="1">
    <source>
        <dbReference type="EMBL" id="MCO6052213.1"/>
    </source>
</evidence>
<comment type="caution">
    <text evidence="1">The sequence shown here is derived from an EMBL/GenBank/DDBJ whole genome shotgun (WGS) entry which is preliminary data.</text>
</comment>
<evidence type="ECO:0000313" key="2">
    <source>
        <dbReference type="Proteomes" id="UP001205906"/>
    </source>
</evidence>
<dbReference type="Proteomes" id="UP001205906">
    <property type="component" value="Unassembled WGS sequence"/>
</dbReference>
<protein>
    <submittedName>
        <fullName evidence="1">Uncharacterized protein</fullName>
    </submittedName>
</protein>